<evidence type="ECO:0000259" key="2">
    <source>
        <dbReference type="SMART" id="SM00245"/>
    </source>
</evidence>
<dbReference type="Proteomes" id="UP001521137">
    <property type="component" value="Unassembled WGS sequence"/>
</dbReference>
<dbReference type="PANTHER" id="PTHR11261:SF3">
    <property type="entry name" value="RETINOL-BINDING PROTEIN 3"/>
    <property type="match status" value="1"/>
</dbReference>
<dbReference type="Gene3D" id="3.30.750.44">
    <property type="match status" value="1"/>
</dbReference>
<dbReference type="Pfam" id="PF03572">
    <property type="entry name" value="Peptidase_S41"/>
    <property type="match status" value="1"/>
</dbReference>
<evidence type="ECO:0000313" key="3">
    <source>
        <dbReference type="EMBL" id="MCF2947567.1"/>
    </source>
</evidence>
<dbReference type="RefSeq" id="WP_235311088.1">
    <property type="nucleotide sequence ID" value="NZ_JAKGAS010000002.1"/>
</dbReference>
<keyword evidence="4" id="KW-1185">Reference proteome</keyword>
<dbReference type="CDD" id="cd07563">
    <property type="entry name" value="Peptidase_S41_IRBP"/>
    <property type="match status" value="1"/>
</dbReference>
<feature type="domain" description="Tail specific protease" evidence="2">
    <location>
        <begin position="287"/>
        <end position="475"/>
    </location>
</feature>
<dbReference type="PANTHER" id="PTHR11261">
    <property type="entry name" value="INTERPHOTORECEPTOR RETINOID-BINDING PROTEIN"/>
    <property type="match status" value="1"/>
</dbReference>
<reference evidence="3 4" key="1">
    <citation type="submission" date="2022-01" db="EMBL/GenBank/DDBJ databases">
        <title>Paraglaciecola sp. G1-23.</title>
        <authorList>
            <person name="Jin M.S."/>
            <person name="Han D.M."/>
            <person name="Kim H.M."/>
            <person name="Jeon C.O."/>
        </authorList>
    </citation>
    <scope>NUCLEOTIDE SEQUENCE [LARGE SCALE GENOMIC DNA]</scope>
    <source>
        <strain evidence="3 4">G1-23</strain>
    </source>
</reference>
<comment type="caution">
    <text evidence="3">The sequence shown here is derived from an EMBL/GenBank/DDBJ whole genome shotgun (WGS) entry which is preliminary data.</text>
</comment>
<organism evidence="3 4">
    <name type="scientific">Paraglaciecola algarum</name>
    <dbReference type="NCBI Taxonomy" id="3050085"/>
    <lineage>
        <taxon>Bacteria</taxon>
        <taxon>Pseudomonadati</taxon>
        <taxon>Pseudomonadota</taxon>
        <taxon>Gammaproteobacteria</taxon>
        <taxon>Alteromonadales</taxon>
        <taxon>Alteromonadaceae</taxon>
        <taxon>Paraglaciecola</taxon>
    </lineage>
</organism>
<gene>
    <name evidence="3" type="ORF">L0668_05565</name>
</gene>
<keyword evidence="1" id="KW-0732">Signal</keyword>
<dbReference type="Gene3D" id="3.90.226.10">
    <property type="entry name" value="2-enoyl-CoA Hydratase, Chain A, domain 1"/>
    <property type="match status" value="1"/>
</dbReference>
<evidence type="ECO:0000313" key="4">
    <source>
        <dbReference type="Proteomes" id="UP001521137"/>
    </source>
</evidence>
<dbReference type="InterPro" id="IPR005151">
    <property type="entry name" value="Tail-specific_protease"/>
</dbReference>
<dbReference type="SMART" id="SM00245">
    <property type="entry name" value="TSPc"/>
    <property type="match status" value="1"/>
</dbReference>
<dbReference type="PROSITE" id="PS51257">
    <property type="entry name" value="PROKAR_LIPOPROTEIN"/>
    <property type="match status" value="1"/>
</dbReference>
<proteinExistence type="predicted"/>
<protein>
    <submittedName>
        <fullName evidence="3">S41 family peptidase</fullName>
    </submittedName>
</protein>
<evidence type="ECO:0000256" key="1">
    <source>
        <dbReference type="SAM" id="SignalP"/>
    </source>
</evidence>
<name>A0ABS9D553_9ALTE</name>
<feature type="signal peptide" evidence="1">
    <location>
        <begin position="1"/>
        <end position="24"/>
    </location>
</feature>
<feature type="chain" id="PRO_5046662039" evidence="1">
    <location>
        <begin position="25"/>
        <end position="499"/>
    </location>
</feature>
<accession>A0ABS9D553</accession>
<sequence length="499" mass="54931">MKLKSLATSIATAFLLSACGSSNDSTVTSPSDAIAAKYQGNWQAPGYALSMEIGTHSVNVYRHTSDYCLHITEEMDVNTQDLERLIREADETQQLEWYSGFGTADSKVPGIHFDQVVELPESCQNNVISMLDDTAASLDILELWDLYGQIFSEYYVDFGLNNVNWNQVLNDAGSELHNDSDAFSLFLAMEQTLVPLSDGHNYIQAQQGWSAKTLTKPTLIERLVEEFADTNGLPFPIPDHLVTQDLVDDANAYIMAHLENQWELVADYAEDPSDIQIAANGYIRWFENQGLGYLYIGSMAGYADPADFDELGYAVQTISVVNSALDQALNDLQHVNGLIIDVRTNDGGHDFVSLAIANRFTDSNVHAYSKQARNGNSRTPLLDVYLEPHSGIRFTGPTVLLTSSSTVSAAEAFSLSMAQLPQVTLAGESSHGAFSDVMEWDLPNAFRIGLSNEFYLSPQGDWFEGQGVPVDVFVPFYTVSQREAEVDLGIETAFAVLTN</sequence>
<dbReference type="InterPro" id="IPR029045">
    <property type="entry name" value="ClpP/crotonase-like_dom_sf"/>
</dbReference>
<dbReference type="EMBL" id="JAKGAS010000002">
    <property type="protein sequence ID" value="MCF2947567.1"/>
    <property type="molecule type" value="Genomic_DNA"/>
</dbReference>
<dbReference type="SUPFAM" id="SSF52096">
    <property type="entry name" value="ClpP/crotonase"/>
    <property type="match status" value="1"/>
</dbReference>